<dbReference type="AlphaFoldDB" id="A0A9N9JNY4"/>
<gene>
    <name evidence="2" type="ORF">DERYTH_LOCUS21361</name>
</gene>
<dbReference type="InterPro" id="IPR001584">
    <property type="entry name" value="Integrase_cat-core"/>
</dbReference>
<reference evidence="2" key="1">
    <citation type="submission" date="2021-06" db="EMBL/GenBank/DDBJ databases">
        <authorList>
            <person name="Kallberg Y."/>
            <person name="Tangrot J."/>
            <person name="Rosling A."/>
        </authorList>
    </citation>
    <scope>NUCLEOTIDE SEQUENCE</scope>
    <source>
        <strain evidence="2">MA453B</strain>
    </source>
</reference>
<comment type="caution">
    <text evidence="2">The sequence shown here is derived from an EMBL/GenBank/DDBJ whole genome shotgun (WGS) entry which is preliminary data.</text>
</comment>
<dbReference type="Gene3D" id="1.10.340.70">
    <property type="match status" value="1"/>
</dbReference>
<dbReference type="Proteomes" id="UP000789405">
    <property type="component" value="Unassembled WGS sequence"/>
</dbReference>
<evidence type="ECO:0000313" key="2">
    <source>
        <dbReference type="EMBL" id="CAG8790671.1"/>
    </source>
</evidence>
<dbReference type="InterPro" id="IPR012337">
    <property type="entry name" value="RNaseH-like_sf"/>
</dbReference>
<feature type="non-terminal residue" evidence="2">
    <location>
        <position position="257"/>
    </location>
</feature>
<evidence type="ECO:0000313" key="3">
    <source>
        <dbReference type="Proteomes" id="UP000789405"/>
    </source>
</evidence>
<proteinExistence type="predicted"/>
<accession>A0A9N9JNY4</accession>
<protein>
    <submittedName>
        <fullName evidence="2">8294_t:CDS:1</fullName>
    </submittedName>
</protein>
<organism evidence="2 3">
    <name type="scientific">Dentiscutata erythropus</name>
    <dbReference type="NCBI Taxonomy" id="1348616"/>
    <lineage>
        <taxon>Eukaryota</taxon>
        <taxon>Fungi</taxon>
        <taxon>Fungi incertae sedis</taxon>
        <taxon>Mucoromycota</taxon>
        <taxon>Glomeromycotina</taxon>
        <taxon>Glomeromycetes</taxon>
        <taxon>Diversisporales</taxon>
        <taxon>Gigasporaceae</taxon>
        <taxon>Dentiscutata</taxon>
    </lineage>
</organism>
<dbReference type="InterPro" id="IPR036397">
    <property type="entry name" value="RNaseH_sf"/>
</dbReference>
<dbReference type="GO" id="GO:0003676">
    <property type="term" value="F:nucleic acid binding"/>
    <property type="evidence" value="ECO:0007669"/>
    <property type="project" value="InterPro"/>
</dbReference>
<keyword evidence="3" id="KW-1185">Reference proteome</keyword>
<evidence type="ECO:0000259" key="1">
    <source>
        <dbReference type="PROSITE" id="PS50994"/>
    </source>
</evidence>
<dbReference type="Gene3D" id="3.30.420.10">
    <property type="entry name" value="Ribonuclease H-like superfamily/Ribonuclease H"/>
    <property type="match status" value="1"/>
</dbReference>
<dbReference type="InterPro" id="IPR041588">
    <property type="entry name" value="Integrase_H2C2"/>
</dbReference>
<dbReference type="GO" id="GO:0005634">
    <property type="term" value="C:nucleus"/>
    <property type="evidence" value="ECO:0007669"/>
    <property type="project" value="UniProtKB-ARBA"/>
</dbReference>
<sequence length="257" mass="30377">ILTGQKAPVDEKPTIEEQLNMIIDDTNIEEKYKESLDKQEQRHIISKSKFFKVKGNVLYRKDRREKDNWLKVVQAFEVKPILFLAHNHPIGGHMSQTAMFKKIKRYYFWPQIFEAIKEYVCIYNSCQRQGKNKLQELLYTIQVDLPFYRIGINIVGPLPIMPQNKRYIVVATDYMSKWPEARALEKDNAIEVAEFIYEEIICRHGCPQYIVSDQDTHFRNELITALLKKFQIVHKLSTLYYSQSNGLVECYNKTLCE</sequence>
<dbReference type="EMBL" id="CAJVPY010027085">
    <property type="protein sequence ID" value="CAG8790671.1"/>
    <property type="molecule type" value="Genomic_DNA"/>
</dbReference>
<dbReference type="InterPro" id="IPR050951">
    <property type="entry name" value="Retrovirus_Pol_polyprotein"/>
</dbReference>
<dbReference type="PANTHER" id="PTHR37984">
    <property type="entry name" value="PROTEIN CBG26694"/>
    <property type="match status" value="1"/>
</dbReference>
<dbReference type="PANTHER" id="PTHR37984:SF5">
    <property type="entry name" value="PROTEIN NYNRIN-LIKE"/>
    <property type="match status" value="1"/>
</dbReference>
<dbReference type="Pfam" id="PF17921">
    <property type="entry name" value="Integrase_H2C2"/>
    <property type="match status" value="1"/>
</dbReference>
<dbReference type="OrthoDB" id="5592268at2759"/>
<dbReference type="GO" id="GO:0015074">
    <property type="term" value="P:DNA integration"/>
    <property type="evidence" value="ECO:0007669"/>
    <property type="project" value="InterPro"/>
</dbReference>
<feature type="domain" description="Integrase catalytic" evidence="1">
    <location>
        <begin position="142"/>
        <end position="257"/>
    </location>
</feature>
<dbReference type="PROSITE" id="PS50994">
    <property type="entry name" value="INTEGRASE"/>
    <property type="match status" value="1"/>
</dbReference>
<name>A0A9N9JNY4_9GLOM</name>
<dbReference type="SUPFAM" id="SSF53098">
    <property type="entry name" value="Ribonuclease H-like"/>
    <property type="match status" value="1"/>
</dbReference>